<dbReference type="EMBL" id="BMUU01000007">
    <property type="protein sequence ID" value="GGY45403.1"/>
    <property type="molecule type" value="Genomic_DNA"/>
</dbReference>
<proteinExistence type="predicted"/>
<evidence type="ECO:0000313" key="2">
    <source>
        <dbReference type="EMBL" id="GGY45403.1"/>
    </source>
</evidence>
<evidence type="ECO:0000313" key="3">
    <source>
        <dbReference type="Proteomes" id="UP000600946"/>
    </source>
</evidence>
<organism evidence="2 3">
    <name type="scientific">Streptomyces xanthochromogenes</name>
    <dbReference type="NCBI Taxonomy" id="67384"/>
    <lineage>
        <taxon>Bacteria</taxon>
        <taxon>Bacillati</taxon>
        <taxon>Actinomycetota</taxon>
        <taxon>Actinomycetes</taxon>
        <taxon>Kitasatosporales</taxon>
        <taxon>Streptomycetaceae</taxon>
        <taxon>Streptomyces</taxon>
    </lineage>
</organism>
<reference evidence="3" key="1">
    <citation type="journal article" date="2019" name="Int. J. Syst. Evol. Microbiol.">
        <title>The Global Catalogue of Microorganisms (GCM) 10K type strain sequencing project: providing services to taxonomists for standard genome sequencing and annotation.</title>
        <authorList>
            <consortium name="The Broad Institute Genomics Platform"/>
            <consortium name="The Broad Institute Genome Sequencing Center for Infectious Disease"/>
            <person name="Wu L."/>
            <person name="Ma J."/>
        </authorList>
    </citation>
    <scope>NUCLEOTIDE SEQUENCE [LARGE SCALE GENOMIC DNA]</scope>
    <source>
        <strain evidence="3">JCM 4594</strain>
    </source>
</reference>
<feature type="compositionally biased region" description="Basic and acidic residues" evidence="1">
    <location>
        <begin position="8"/>
        <end position="20"/>
    </location>
</feature>
<accession>A0ABQ3AC76</accession>
<name>A0ABQ3AC76_9ACTN</name>
<comment type="caution">
    <text evidence="2">The sequence shown here is derived from an EMBL/GenBank/DDBJ whole genome shotgun (WGS) entry which is preliminary data.</text>
</comment>
<keyword evidence="3" id="KW-1185">Reference proteome</keyword>
<protein>
    <submittedName>
        <fullName evidence="2">Uncharacterized protein</fullName>
    </submittedName>
</protein>
<gene>
    <name evidence="2" type="ORF">GCM10010326_44340</name>
</gene>
<dbReference type="Proteomes" id="UP000600946">
    <property type="component" value="Unassembled WGS sequence"/>
</dbReference>
<evidence type="ECO:0000256" key="1">
    <source>
        <dbReference type="SAM" id="MobiDB-lite"/>
    </source>
</evidence>
<feature type="region of interest" description="Disordered" evidence="1">
    <location>
        <begin position="1"/>
        <end position="27"/>
    </location>
</feature>
<sequence length="68" mass="7593">MAQIRAVQTERRTRLKDEMPQRGATASGAAMVMPGLYDENGTTLLAQVPPFVRPFSDSPCNNRWNRAD</sequence>